<organism evidence="5 6">
    <name type="scientific">Kordia antarctica</name>
    <dbReference type="NCBI Taxonomy" id="1218801"/>
    <lineage>
        <taxon>Bacteria</taxon>
        <taxon>Pseudomonadati</taxon>
        <taxon>Bacteroidota</taxon>
        <taxon>Flavobacteriia</taxon>
        <taxon>Flavobacteriales</taxon>
        <taxon>Flavobacteriaceae</taxon>
        <taxon>Kordia</taxon>
    </lineage>
</organism>
<protein>
    <submittedName>
        <fullName evidence="5">4'-phosphopantetheinyl transferase sfp</fullName>
        <ecNumber evidence="5">2.7.8.-</ecNumber>
    </submittedName>
</protein>
<dbReference type="GO" id="GO:0005829">
    <property type="term" value="C:cytosol"/>
    <property type="evidence" value="ECO:0007669"/>
    <property type="project" value="TreeGrafter"/>
</dbReference>
<evidence type="ECO:0000256" key="2">
    <source>
        <dbReference type="ARBA" id="ARBA00022679"/>
    </source>
</evidence>
<name>A0A7L4ZFG0_9FLAO</name>
<dbReference type="Pfam" id="PF22624">
    <property type="entry name" value="AASDHPPT_N"/>
    <property type="match status" value="1"/>
</dbReference>
<proteinExistence type="inferred from homology"/>
<feature type="domain" description="4'-phosphopantetheinyl transferase N-terminal" evidence="4">
    <location>
        <begin position="19"/>
        <end position="95"/>
    </location>
</feature>
<dbReference type="KEGG" id="kan:IMCC3317_08040"/>
<dbReference type="InterPro" id="IPR050559">
    <property type="entry name" value="P-Pant_transferase_sf"/>
</dbReference>
<reference evidence="5 6" key="1">
    <citation type="journal article" date="2013" name="Int. J. Syst. Evol. Microbiol.">
        <title>Kordia antarctica sp. nov., isolated from Antarctic seawater.</title>
        <authorList>
            <person name="Baek K."/>
            <person name="Choi A."/>
            <person name="Kang I."/>
            <person name="Lee K."/>
            <person name="Cho J.C."/>
        </authorList>
    </citation>
    <scope>NUCLEOTIDE SEQUENCE [LARGE SCALE GENOMIC DNA]</scope>
    <source>
        <strain evidence="5 6">IMCC3317</strain>
    </source>
</reference>
<dbReference type="GO" id="GO:0019878">
    <property type="term" value="P:lysine biosynthetic process via aminoadipic acid"/>
    <property type="evidence" value="ECO:0007669"/>
    <property type="project" value="TreeGrafter"/>
</dbReference>
<evidence type="ECO:0000313" key="5">
    <source>
        <dbReference type="EMBL" id="QHI35458.1"/>
    </source>
</evidence>
<dbReference type="AlphaFoldDB" id="A0A7L4ZFG0"/>
<keyword evidence="2 5" id="KW-0808">Transferase</keyword>
<evidence type="ECO:0000313" key="6">
    <source>
        <dbReference type="Proteomes" id="UP000464657"/>
    </source>
</evidence>
<evidence type="ECO:0000256" key="1">
    <source>
        <dbReference type="ARBA" id="ARBA00010990"/>
    </source>
</evidence>
<accession>A0A7L4ZFG0</accession>
<dbReference type="PANTHER" id="PTHR12215:SF10">
    <property type="entry name" value="L-AMINOADIPATE-SEMIALDEHYDE DEHYDROGENASE-PHOSPHOPANTETHEINYL TRANSFERASE"/>
    <property type="match status" value="1"/>
</dbReference>
<dbReference type="InterPro" id="IPR055066">
    <property type="entry name" value="AASDHPPT_N"/>
</dbReference>
<dbReference type="InterPro" id="IPR037143">
    <property type="entry name" value="4-PPantetheinyl_Trfase_dom_sf"/>
</dbReference>
<comment type="similarity">
    <text evidence="1">Belongs to the P-Pant transferase superfamily. Gsp/Sfp/HetI/AcpT family.</text>
</comment>
<dbReference type="GO" id="GO:0000287">
    <property type="term" value="F:magnesium ion binding"/>
    <property type="evidence" value="ECO:0007669"/>
    <property type="project" value="InterPro"/>
</dbReference>
<keyword evidence="6" id="KW-1185">Reference proteome</keyword>
<dbReference type="EC" id="2.7.8.-" evidence="5"/>
<dbReference type="InterPro" id="IPR008278">
    <property type="entry name" value="4-PPantetheinyl_Trfase_dom"/>
</dbReference>
<dbReference type="GO" id="GO:0008897">
    <property type="term" value="F:holo-[acyl-carrier-protein] synthase activity"/>
    <property type="evidence" value="ECO:0007669"/>
    <property type="project" value="InterPro"/>
</dbReference>
<sequence length="221" mass="26170">MLLLYSKIQEKKHKLLLDSCLSFFPKTYQERLLRYHRWQDVQLSLLGRLLVKEGLSHFANKADFKKLLYTEYNKPYFQDNNVQFNISHSGELVVAVFTNNRSDIGIDIEKSHAIKIVDFKGQMTLYEEQKIFNSVCPQKEFFRYWTQKEAVLKAMGRGLSIPLKSFEIKNNETCVETKTFYVSEIDLHKEYACHISQDQKFSNKEITVRKIDIKEFYNAQN</sequence>
<dbReference type="Proteomes" id="UP000464657">
    <property type="component" value="Chromosome"/>
</dbReference>
<evidence type="ECO:0000259" key="3">
    <source>
        <dbReference type="Pfam" id="PF01648"/>
    </source>
</evidence>
<dbReference type="EMBL" id="CP019288">
    <property type="protein sequence ID" value="QHI35458.1"/>
    <property type="molecule type" value="Genomic_DNA"/>
</dbReference>
<dbReference type="PANTHER" id="PTHR12215">
    <property type="entry name" value="PHOSPHOPANTETHEINE TRANSFERASE"/>
    <property type="match status" value="1"/>
</dbReference>
<gene>
    <name evidence="5" type="primary">sfp_2</name>
    <name evidence="5" type="ORF">IMCC3317_08040</name>
</gene>
<evidence type="ECO:0000259" key="4">
    <source>
        <dbReference type="Pfam" id="PF22624"/>
    </source>
</evidence>
<dbReference type="SUPFAM" id="SSF56214">
    <property type="entry name" value="4'-phosphopantetheinyl transferase"/>
    <property type="match status" value="2"/>
</dbReference>
<dbReference type="Gene3D" id="3.90.470.20">
    <property type="entry name" value="4'-phosphopantetheinyl transferase domain"/>
    <property type="match status" value="2"/>
</dbReference>
<feature type="domain" description="4'-phosphopantetheinyl transferase" evidence="3">
    <location>
        <begin position="104"/>
        <end position="193"/>
    </location>
</feature>
<dbReference type="Pfam" id="PF01648">
    <property type="entry name" value="ACPS"/>
    <property type="match status" value="1"/>
</dbReference>
<dbReference type="RefSeq" id="WP_394351586.1">
    <property type="nucleotide sequence ID" value="NZ_CP019288.1"/>
</dbReference>